<dbReference type="EMBL" id="LN831776">
    <property type="protein sequence ID" value="CQR52028.1"/>
    <property type="molecule type" value="Genomic_DNA"/>
</dbReference>
<keyword evidence="1" id="KW-1133">Transmembrane helix</keyword>
<dbReference type="Proteomes" id="UP000033163">
    <property type="component" value="Chromosome I"/>
</dbReference>
<feature type="transmembrane region" description="Helical" evidence="1">
    <location>
        <begin position="12"/>
        <end position="31"/>
    </location>
</feature>
<keyword evidence="1" id="KW-0472">Membrane</keyword>
<protein>
    <submittedName>
        <fullName evidence="2">Putative membrane protein</fullName>
    </submittedName>
</protein>
<gene>
    <name evidence="2" type="ORF">PRIO_0607</name>
</gene>
<dbReference type="AlphaFoldDB" id="A0A0E4HAH2"/>
<sequence length="32" mass="3643">MSHEGSLRRGLVFGLFLSIPLWVSMIGWVQLL</sequence>
<evidence type="ECO:0000256" key="1">
    <source>
        <dbReference type="SAM" id="Phobius"/>
    </source>
</evidence>
<evidence type="ECO:0000313" key="3">
    <source>
        <dbReference type="Proteomes" id="UP000033163"/>
    </source>
</evidence>
<organism evidence="2 3">
    <name type="scientific">Paenibacillus riograndensis SBR5</name>
    <dbReference type="NCBI Taxonomy" id="1073571"/>
    <lineage>
        <taxon>Bacteria</taxon>
        <taxon>Bacillati</taxon>
        <taxon>Bacillota</taxon>
        <taxon>Bacilli</taxon>
        <taxon>Bacillales</taxon>
        <taxon>Paenibacillaceae</taxon>
        <taxon>Paenibacillus</taxon>
        <taxon>Paenibacillus sonchi group</taxon>
    </lineage>
</organism>
<name>A0A0E4HAH2_9BACL</name>
<reference evidence="3" key="1">
    <citation type="submission" date="2015-03" db="EMBL/GenBank/DDBJ databases">
        <authorList>
            <person name="Wibberg D."/>
        </authorList>
    </citation>
    <scope>NUCLEOTIDE SEQUENCE [LARGE SCALE GENOMIC DNA]</scope>
</reference>
<evidence type="ECO:0000313" key="2">
    <source>
        <dbReference type="EMBL" id="CQR52028.1"/>
    </source>
</evidence>
<dbReference type="PATRIC" id="fig|1073571.4.peg.624"/>
<keyword evidence="1" id="KW-0812">Transmembrane</keyword>
<dbReference type="KEGG" id="pri:PRIO_0607"/>
<accession>A0A0E4HAH2</accession>
<proteinExistence type="predicted"/>
<dbReference type="HOGENOM" id="CLU_3390577_0_0_9"/>